<dbReference type="Proteomes" id="UP000308267">
    <property type="component" value="Unassembled WGS sequence"/>
</dbReference>
<dbReference type="EMBL" id="SJOL01006964">
    <property type="protein sequence ID" value="TGZ63942.1"/>
    <property type="molecule type" value="Genomic_DNA"/>
</dbReference>
<organism evidence="1 2">
    <name type="scientific">Opisthorchis felineus</name>
    <dbReference type="NCBI Taxonomy" id="147828"/>
    <lineage>
        <taxon>Eukaryota</taxon>
        <taxon>Metazoa</taxon>
        <taxon>Spiralia</taxon>
        <taxon>Lophotrochozoa</taxon>
        <taxon>Platyhelminthes</taxon>
        <taxon>Trematoda</taxon>
        <taxon>Digenea</taxon>
        <taxon>Opisthorchiida</taxon>
        <taxon>Opisthorchiata</taxon>
        <taxon>Opisthorchiidae</taxon>
        <taxon>Opisthorchis</taxon>
    </lineage>
</organism>
<accession>A0A4S2LJY2</accession>
<sequence>MLQLERFRERKQPPGESVDQFMGSLRKLATKIYAPEDRIKTEEELPQQFILGVSHPGLKAELIRRSPDNIRNAIQLGRSYEATSALEPQLHALKLTTNPGPRQPSTRSWNNRPASRMNCSYCRRFGRRAQPCGHDPPIRPTGGSPIFCNSVPVISHVYHSMPPLTMSGYLDNRQYASWPTLALRAL</sequence>
<keyword evidence="2" id="KW-1185">Reference proteome</keyword>
<dbReference type="STRING" id="147828.A0A4S2LJY2"/>
<gene>
    <name evidence="1" type="ORF">CRM22_006622</name>
</gene>
<comment type="caution">
    <text evidence="1">The sequence shown here is derived from an EMBL/GenBank/DDBJ whole genome shotgun (WGS) entry which is preliminary data.</text>
</comment>
<reference evidence="1 2" key="1">
    <citation type="journal article" date="2019" name="BMC Genomics">
        <title>New insights from Opisthorchis felineus genome: update on genomics of the epidemiologically important liver flukes.</title>
        <authorList>
            <person name="Ershov N.I."/>
            <person name="Mordvinov V.A."/>
            <person name="Prokhortchouk E.B."/>
            <person name="Pakharukova M.Y."/>
            <person name="Gunbin K.V."/>
            <person name="Ustyantsev K."/>
            <person name="Genaev M.A."/>
            <person name="Blinov A.G."/>
            <person name="Mazur A."/>
            <person name="Boulygina E."/>
            <person name="Tsygankova S."/>
            <person name="Khrameeva E."/>
            <person name="Chekanov N."/>
            <person name="Fan G."/>
            <person name="Xiao A."/>
            <person name="Zhang H."/>
            <person name="Xu X."/>
            <person name="Yang H."/>
            <person name="Solovyev V."/>
            <person name="Lee S.M."/>
            <person name="Liu X."/>
            <person name="Afonnikov D.A."/>
            <person name="Skryabin K.G."/>
        </authorList>
    </citation>
    <scope>NUCLEOTIDE SEQUENCE [LARGE SCALE GENOMIC DNA]</scope>
    <source>
        <strain evidence="1">AK-0245</strain>
        <tissue evidence="1">Whole organism</tissue>
    </source>
</reference>
<evidence type="ECO:0000313" key="1">
    <source>
        <dbReference type="EMBL" id="TGZ63942.1"/>
    </source>
</evidence>
<protein>
    <submittedName>
        <fullName evidence="1">Uncharacterized protein</fullName>
    </submittedName>
</protein>
<proteinExistence type="predicted"/>
<evidence type="ECO:0000313" key="2">
    <source>
        <dbReference type="Proteomes" id="UP000308267"/>
    </source>
</evidence>
<dbReference type="OrthoDB" id="6285442at2759"/>
<dbReference type="AlphaFoldDB" id="A0A4S2LJY2"/>
<name>A0A4S2LJY2_OPIFE</name>